<name>A0A218Y261_PUNGR</name>
<evidence type="ECO:0000259" key="1">
    <source>
        <dbReference type="Pfam" id="PF21180"/>
    </source>
</evidence>
<feature type="domain" description="Topoisomerase 6 subunit A/Spo11 TOPRIM" evidence="1">
    <location>
        <begin position="134"/>
        <end position="213"/>
    </location>
</feature>
<dbReference type="GO" id="GO:0042138">
    <property type="term" value="P:meiotic DNA double-strand break formation"/>
    <property type="evidence" value="ECO:0007669"/>
    <property type="project" value="TreeGrafter"/>
</dbReference>
<proteinExistence type="predicted"/>
<dbReference type="EMBL" id="MTKT01000299">
    <property type="protein sequence ID" value="OWM91294.1"/>
    <property type="molecule type" value="Genomic_DNA"/>
</dbReference>
<dbReference type="InterPro" id="IPR036078">
    <property type="entry name" value="Spo11/TopoVI_A_sf"/>
</dbReference>
<dbReference type="InterPro" id="IPR034136">
    <property type="entry name" value="TOPRIM_Topo6A/Spo11"/>
</dbReference>
<dbReference type="AlphaFoldDB" id="A0A218Y261"/>
<evidence type="ECO:0000313" key="3">
    <source>
        <dbReference type="Proteomes" id="UP000197138"/>
    </source>
</evidence>
<accession>A0A218Y261</accession>
<dbReference type="GO" id="GO:0007131">
    <property type="term" value="P:reciprocal meiotic recombination"/>
    <property type="evidence" value="ECO:0007669"/>
    <property type="project" value="TreeGrafter"/>
</dbReference>
<comment type="caution">
    <text evidence="2">The sequence shown here is derived from an EMBL/GenBank/DDBJ whole genome shotgun (WGS) entry which is preliminary data.</text>
</comment>
<dbReference type="Proteomes" id="UP000197138">
    <property type="component" value="Unassembled WGS sequence"/>
</dbReference>
<dbReference type="GO" id="GO:0000706">
    <property type="term" value="P:meiotic DNA double-strand break processing"/>
    <property type="evidence" value="ECO:0007669"/>
    <property type="project" value="TreeGrafter"/>
</dbReference>
<organism evidence="2 3">
    <name type="scientific">Punica granatum</name>
    <name type="common">Pomegranate</name>
    <dbReference type="NCBI Taxonomy" id="22663"/>
    <lineage>
        <taxon>Eukaryota</taxon>
        <taxon>Viridiplantae</taxon>
        <taxon>Streptophyta</taxon>
        <taxon>Embryophyta</taxon>
        <taxon>Tracheophyta</taxon>
        <taxon>Spermatophyta</taxon>
        <taxon>Magnoliopsida</taxon>
        <taxon>eudicotyledons</taxon>
        <taxon>Gunneridae</taxon>
        <taxon>Pentapetalae</taxon>
        <taxon>rosids</taxon>
        <taxon>malvids</taxon>
        <taxon>Myrtales</taxon>
        <taxon>Lythraceae</taxon>
        <taxon>Punica</taxon>
    </lineage>
</organism>
<dbReference type="PANTHER" id="PTHR10848">
    <property type="entry name" value="MEIOTIC RECOMBINATION PROTEIN SPO11"/>
    <property type="match status" value="1"/>
</dbReference>
<protein>
    <recommendedName>
        <fullName evidence="1">Topoisomerase 6 subunit A/Spo11 TOPRIM domain-containing protein</fullName>
    </recommendedName>
</protein>
<dbReference type="Pfam" id="PF21180">
    <property type="entry name" value="TOP6A-Spo11_Toprim"/>
    <property type="match status" value="1"/>
</dbReference>
<dbReference type="SUPFAM" id="SSF56726">
    <property type="entry name" value="DNA topoisomerase IV, alpha subunit"/>
    <property type="match status" value="1"/>
</dbReference>
<dbReference type="GO" id="GO:0000228">
    <property type="term" value="C:nuclear chromosome"/>
    <property type="evidence" value="ECO:0007669"/>
    <property type="project" value="TreeGrafter"/>
</dbReference>
<sequence>MTTRRQVKKENITRHTHNVNPLAIVDGLDPAPSLEGSIPSNTLEGADGLYLTTHSGLGGGNSDDNKDTIDYTKMGLAGNLIFPNMDKIVFVRFMCIIVTGKGQPYVATRIFLRKIKMELKLPILAFAVGDPYGVGIRPGDLEKYNIPKVCMMKMSKGDTRTRKRLLKEDFMEKNEKWFRELELMMVIEQNAKIQSLSAFDFQLLCKMYLPLKLQQQDWI</sequence>
<dbReference type="GO" id="GO:0003918">
    <property type="term" value="F:DNA topoisomerase type II (double strand cut, ATP-hydrolyzing) activity"/>
    <property type="evidence" value="ECO:0007669"/>
    <property type="project" value="InterPro"/>
</dbReference>
<gene>
    <name evidence="2" type="ORF">CDL15_Pgr000238</name>
</gene>
<dbReference type="PANTHER" id="PTHR10848:SF4">
    <property type="entry name" value="DNA TOPOISOMERASE 6 SUBUNIT A"/>
    <property type="match status" value="1"/>
</dbReference>
<dbReference type="GO" id="GO:0003677">
    <property type="term" value="F:DNA binding"/>
    <property type="evidence" value="ECO:0007669"/>
    <property type="project" value="InterPro"/>
</dbReference>
<evidence type="ECO:0000313" key="2">
    <source>
        <dbReference type="EMBL" id="OWM91294.1"/>
    </source>
</evidence>
<dbReference type="InterPro" id="IPR002815">
    <property type="entry name" value="Spo11/TopoVI_A"/>
</dbReference>
<dbReference type="Gene3D" id="3.40.1360.10">
    <property type="match status" value="2"/>
</dbReference>
<reference evidence="3" key="1">
    <citation type="journal article" date="2017" name="Plant J.">
        <title>The pomegranate (Punica granatum L.) genome and the genomics of punicalagin biosynthesis.</title>
        <authorList>
            <person name="Qin G."/>
            <person name="Xu C."/>
            <person name="Ming R."/>
            <person name="Tang H."/>
            <person name="Guyot R."/>
            <person name="Kramer E.M."/>
            <person name="Hu Y."/>
            <person name="Yi X."/>
            <person name="Qi Y."/>
            <person name="Xu X."/>
            <person name="Gao Z."/>
            <person name="Pan H."/>
            <person name="Jian J."/>
            <person name="Tian Y."/>
            <person name="Yue Z."/>
            <person name="Xu Y."/>
        </authorList>
    </citation>
    <scope>NUCLEOTIDE SEQUENCE [LARGE SCALE GENOMIC DNA]</scope>
    <source>
        <strain evidence="3">cv. Dabenzi</strain>
    </source>
</reference>